<dbReference type="InterPro" id="IPR000092">
    <property type="entry name" value="Polyprenyl_synt"/>
</dbReference>
<name>A0A919YSR7_9BACL</name>
<keyword evidence="6" id="KW-0414">Isoprene biosynthesis</keyword>
<accession>A0A919YSR7</accession>
<evidence type="ECO:0000256" key="6">
    <source>
        <dbReference type="ARBA" id="ARBA00023229"/>
    </source>
</evidence>
<dbReference type="InterPro" id="IPR033749">
    <property type="entry name" value="Polyprenyl_synt_CS"/>
</dbReference>
<dbReference type="SFLD" id="SFLDS00005">
    <property type="entry name" value="Isoprenoid_Synthase_Type_I"/>
    <property type="match status" value="1"/>
</dbReference>
<dbReference type="SUPFAM" id="SSF48576">
    <property type="entry name" value="Terpenoid synthases"/>
    <property type="match status" value="2"/>
</dbReference>
<dbReference type="GO" id="GO:0046872">
    <property type="term" value="F:metal ion binding"/>
    <property type="evidence" value="ECO:0007669"/>
    <property type="project" value="UniProtKB-KW"/>
</dbReference>
<dbReference type="PROSITE" id="PS00723">
    <property type="entry name" value="POLYPRENYL_SYNTHASE_1"/>
    <property type="match status" value="1"/>
</dbReference>
<comment type="cofactor">
    <cofactor evidence="1">
        <name>Mg(2+)</name>
        <dbReference type="ChEBI" id="CHEBI:18420"/>
    </cofactor>
</comment>
<evidence type="ECO:0000256" key="2">
    <source>
        <dbReference type="ARBA" id="ARBA00006706"/>
    </source>
</evidence>
<keyword evidence="8" id="KW-1185">Reference proteome</keyword>
<gene>
    <name evidence="7" type="ORF">J40TS1_33260</name>
</gene>
<protein>
    <recommendedName>
        <fullName evidence="9">Polyprenyl synthetase family protein</fullName>
    </recommendedName>
</protein>
<organism evidence="7 8">
    <name type="scientific">Paenibacillus montaniterrae</name>
    <dbReference type="NCBI Taxonomy" id="429341"/>
    <lineage>
        <taxon>Bacteria</taxon>
        <taxon>Bacillati</taxon>
        <taxon>Bacillota</taxon>
        <taxon>Bacilli</taxon>
        <taxon>Bacillales</taxon>
        <taxon>Paenibacillaceae</taxon>
        <taxon>Paenibacillus</taxon>
    </lineage>
</organism>
<sequence>MNNVLVIDTENCYRSAERKAARYFSALYELVKSKNYASVLKEDFKQWGQKHKSSRSWLSWLTGYNRQSRSAAQGQRYIEWLEKAGKLDDYLDRSVSYIYLRDLGKRLNEPDTQARIRTITADVKRMLLHSRADDQGQLLEFISLEKVYRWAQKEQVELAVIWVIGKLKQVADHLPAEMNAEHAQRKLIKIIVGVVMHAIEEMDEAVPPAERSQILDEAIRLGYCYGLTYPFIDDLLDSKALTEQEKLDYAELLRAALSTGIVPDLEQWTGTDNPALKFIHSELSEAFQYVKNVQRPETERLFLEQAYVFFHAQELDRTKQMSNKAYSNEELYIPIILKSASSRLIARSVLRAKEDEEFDRQTFYYGIYNQLADDFADMLDDKAAGAVTPYTYFLTYRGERTDLINPFELYWAVIAYLLHHVYHSDEKTRDVMLGRAIGGLKRFKSKHGAEQFTSLMNSLFVGNDGFKLQIIQLVDKADDVDFLDKLIRDQLVDMLKNEQQQKQAFSEMIQRAREQFNAALLLEAKEVMLPVKQLLYDAANYSLEGGGKRLRPIMSWVMGTQEYGLSDVALMPVLRSLEYMHTASLIIDDLPTQDNAATRRGRPTLHMLHNSATAELTSLLLIQRAIYEQSSLYSFDSTIVLKMMRYSSQKAEELCIGQLMDLSSKGKSLTLQQLNEICYYKTAIAFEAALVMPAILAQVNETEIAALKTYAYHAGIAFQIKDDLLDFIGDASLLGKPVGLDIRNNTSTFVTVLGHEGAQKAMWEHYCSAMDALKQLRPRTMFLKYLLDYIVHRNQ</sequence>
<comment type="similarity">
    <text evidence="2">Belongs to the FPP/GGPP synthase family.</text>
</comment>
<keyword evidence="4" id="KW-0479">Metal-binding</keyword>
<keyword evidence="3" id="KW-0808">Transferase</keyword>
<evidence type="ECO:0000256" key="3">
    <source>
        <dbReference type="ARBA" id="ARBA00022679"/>
    </source>
</evidence>
<evidence type="ECO:0000256" key="1">
    <source>
        <dbReference type="ARBA" id="ARBA00001946"/>
    </source>
</evidence>
<dbReference type="AlphaFoldDB" id="A0A919YSR7"/>
<proteinExistence type="inferred from homology"/>
<dbReference type="Pfam" id="PF00348">
    <property type="entry name" value="polyprenyl_synt"/>
    <property type="match status" value="1"/>
</dbReference>
<dbReference type="GO" id="GO:0008299">
    <property type="term" value="P:isoprenoid biosynthetic process"/>
    <property type="evidence" value="ECO:0007669"/>
    <property type="project" value="UniProtKB-KW"/>
</dbReference>
<dbReference type="PANTHER" id="PTHR43281">
    <property type="entry name" value="FARNESYL DIPHOSPHATE SYNTHASE"/>
    <property type="match status" value="1"/>
</dbReference>
<evidence type="ECO:0000313" key="7">
    <source>
        <dbReference type="EMBL" id="GIP17684.1"/>
    </source>
</evidence>
<dbReference type="InterPro" id="IPR008949">
    <property type="entry name" value="Isoprenoid_synthase_dom_sf"/>
</dbReference>
<evidence type="ECO:0000256" key="4">
    <source>
        <dbReference type="ARBA" id="ARBA00022723"/>
    </source>
</evidence>
<dbReference type="GO" id="GO:0004659">
    <property type="term" value="F:prenyltransferase activity"/>
    <property type="evidence" value="ECO:0007669"/>
    <property type="project" value="InterPro"/>
</dbReference>
<dbReference type="CDD" id="cd00685">
    <property type="entry name" value="Trans_IPPS_HT"/>
    <property type="match status" value="1"/>
</dbReference>
<comment type="caution">
    <text evidence="7">The sequence shown here is derived from an EMBL/GenBank/DDBJ whole genome shotgun (WGS) entry which is preliminary data.</text>
</comment>
<keyword evidence="5" id="KW-0460">Magnesium</keyword>
<dbReference type="EMBL" id="BOSE01000006">
    <property type="protein sequence ID" value="GIP17684.1"/>
    <property type="molecule type" value="Genomic_DNA"/>
</dbReference>
<evidence type="ECO:0000313" key="8">
    <source>
        <dbReference type="Proteomes" id="UP000683139"/>
    </source>
</evidence>
<reference evidence="7" key="1">
    <citation type="submission" date="2021-03" db="EMBL/GenBank/DDBJ databases">
        <title>Antimicrobial resistance genes in bacteria isolated from Japanese honey, and their potential for conferring macrolide and lincosamide resistance in the American foulbrood pathogen Paenibacillus larvae.</title>
        <authorList>
            <person name="Okamoto M."/>
            <person name="Kumagai M."/>
            <person name="Kanamori H."/>
            <person name="Takamatsu D."/>
        </authorList>
    </citation>
    <scope>NUCLEOTIDE SEQUENCE</scope>
    <source>
        <strain evidence="7">J40TS1</strain>
    </source>
</reference>
<dbReference type="PANTHER" id="PTHR43281:SF1">
    <property type="entry name" value="FARNESYL DIPHOSPHATE SYNTHASE"/>
    <property type="match status" value="1"/>
</dbReference>
<dbReference type="Proteomes" id="UP000683139">
    <property type="component" value="Unassembled WGS sequence"/>
</dbReference>
<evidence type="ECO:0008006" key="9">
    <source>
        <dbReference type="Google" id="ProtNLM"/>
    </source>
</evidence>
<dbReference type="Gene3D" id="1.10.600.10">
    <property type="entry name" value="Farnesyl Diphosphate Synthase"/>
    <property type="match status" value="1"/>
</dbReference>
<evidence type="ECO:0000256" key="5">
    <source>
        <dbReference type="ARBA" id="ARBA00022842"/>
    </source>
</evidence>